<keyword evidence="1" id="KW-0175">Coiled coil</keyword>
<protein>
    <submittedName>
        <fullName evidence="2">Uncharacterized protein</fullName>
    </submittedName>
</protein>
<dbReference type="EMBL" id="SRLO01000611">
    <property type="protein sequence ID" value="TNN50615.1"/>
    <property type="molecule type" value="Genomic_DNA"/>
</dbReference>
<accession>A0A4Z2GBY2</accession>
<comment type="caution">
    <text evidence="2">The sequence shown here is derived from an EMBL/GenBank/DDBJ whole genome shotgun (WGS) entry which is preliminary data.</text>
</comment>
<reference evidence="2 3" key="1">
    <citation type="submission" date="2019-03" db="EMBL/GenBank/DDBJ databases">
        <title>First draft genome of Liparis tanakae, snailfish: a comprehensive survey of snailfish specific genes.</title>
        <authorList>
            <person name="Kim W."/>
            <person name="Song I."/>
            <person name="Jeong J.-H."/>
            <person name="Kim D."/>
            <person name="Kim S."/>
            <person name="Ryu S."/>
            <person name="Song J.Y."/>
            <person name="Lee S.K."/>
        </authorList>
    </citation>
    <scope>NUCLEOTIDE SEQUENCE [LARGE SCALE GENOMIC DNA]</scope>
    <source>
        <tissue evidence="2">Muscle</tissue>
    </source>
</reference>
<evidence type="ECO:0000313" key="3">
    <source>
        <dbReference type="Proteomes" id="UP000314294"/>
    </source>
</evidence>
<sequence>MKLHEGCHRDWTLRAIMYRGTALREPAAFRSLPLQQHIHTQQAGMREREELRRALEQSDRLLSKVRELEEQNTQLHEDKNEVATKYRAHNVLNFSLDLTRYTDHNPCGTPLDPPESWESHLFLVGGDYREERRLERFSLR</sequence>
<proteinExistence type="predicted"/>
<dbReference type="AlphaFoldDB" id="A0A4Z2GBY2"/>
<evidence type="ECO:0000313" key="2">
    <source>
        <dbReference type="EMBL" id="TNN50615.1"/>
    </source>
</evidence>
<feature type="coiled-coil region" evidence="1">
    <location>
        <begin position="48"/>
        <end position="85"/>
    </location>
</feature>
<keyword evidence="3" id="KW-1185">Reference proteome</keyword>
<organism evidence="2 3">
    <name type="scientific">Liparis tanakae</name>
    <name type="common">Tanaka's snailfish</name>
    <dbReference type="NCBI Taxonomy" id="230148"/>
    <lineage>
        <taxon>Eukaryota</taxon>
        <taxon>Metazoa</taxon>
        <taxon>Chordata</taxon>
        <taxon>Craniata</taxon>
        <taxon>Vertebrata</taxon>
        <taxon>Euteleostomi</taxon>
        <taxon>Actinopterygii</taxon>
        <taxon>Neopterygii</taxon>
        <taxon>Teleostei</taxon>
        <taxon>Neoteleostei</taxon>
        <taxon>Acanthomorphata</taxon>
        <taxon>Eupercaria</taxon>
        <taxon>Perciformes</taxon>
        <taxon>Cottioidei</taxon>
        <taxon>Cottales</taxon>
        <taxon>Liparidae</taxon>
        <taxon>Liparis</taxon>
    </lineage>
</organism>
<evidence type="ECO:0000256" key="1">
    <source>
        <dbReference type="SAM" id="Coils"/>
    </source>
</evidence>
<dbReference type="Proteomes" id="UP000314294">
    <property type="component" value="Unassembled WGS sequence"/>
</dbReference>
<name>A0A4Z2GBY2_9TELE</name>
<gene>
    <name evidence="2" type="ORF">EYF80_039189</name>
</gene>